<comment type="caution">
    <text evidence="2">The sequence shown here is derived from an EMBL/GenBank/DDBJ whole genome shotgun (WGS) entry which is preliminary data.</text>
</comment>
<feature type="compositionally biased region" description="Pro residues" evidence="1">
    <location>
        <begin position="80"/>
        <end position="99"/>
    </location>
</feature>
<keyword evidence="3" id="KW-1185">Reference proteome</keyword>
<dbReference type="Proteomes" id="UP000024635">
    <property type="component" value="Unassembled WGS sequence"/>
</dbReference>
<accession>A0A016WQS1</accession>
<evidence type="ECO:0000313" key="2">
    <source>
        <dbReference type="EMBL" id="EYC41597.1"/>
    </source>
</evidence>
<name>A0A016WQS1_9BILA</name>
<sequence length="99" mass="10588">MSDEPSTSENMDVEIAEETLQERHKASQDVVSLLTLAVHELIERLRAQREGLRKGASEKELPLSSFPGSGATTTSRLPLQPTPAPATPAPAPVPPAPPR</sequence>
<feature type="compositionally biased region" description="Basic and acidic residues" evidence="1">
    <location>
        <begin position="49"/>
        <end position="61"/>
    </location>
</feature>
<feature type="compositionally biased region" description="Polar residues" evidence="1">
    <location>
        <begin position="66"/>
        <end position="77"/>
    </location>
</feature>
<proteinExistence type="predicted"/>
<reference evidence="3" key="1">
    <citation type="journal article" date="2015" name="Nat. Genet.">
        <title>The genome and transcriptome of the zoonotic hookworm Ancylostoma ceylanicum identify infection-specific gene families.</title>
        <authorList>
            <person name="Schwarz E.M."/>
            <person name="Hu Y."/>
            <person name="Antoshechkin I."/>
            <person name="Miller M.M."/>
            <person name="Sternberg P.W."/>
            <person name="Aroian R.V."/>
        </authorList>
    </citation>
    <scope>NUCLEOTIDE SEQUENCE</scope>
    <source>
        <strain evidence="3">HY135</strain>
    </source>
</reference>
<dbReference type="EMBL" id="JARK01000163">
    <property type="protein sequence ID" value="EYC41597.1"/>
    <property type="molecule type" value="Genomic_DNA"/>
</dbReference>
<evidence type="ECO:0000256" key="1">
    <source>
        <dbReference type="SAM" id="MobiDB-lite"/>
    </source>
</evidence>
<protein>
    <submittedName>
        <fullName evidence="2">Uncharacterized protein</fullName>
    </submittedName>
</protein>
<dbReference type="AlphaFoldDB" id="A0A016WQS1"/>
<gene>
    <name evidence="2" type="primary">Acey_s0563.g3525</name>
    <name evidence="2" type="ORF">Y032_0563g3525</name>
</gene>
<evidence type="ECO:0000313" key="3">
    <source>
        <dbReference type="Proteomes" id="UP000024635"/>
    </source>
</evidence>
<organism evidence="2 3">
    <name type="scientific">Ancylostoma ceylanicum</name>
    <dbReference type="NCBI Taxonomy" id="53326"/>
    <lineage>
        <taxon>Eukaryota</taxon>
        <taxon>Metazoa</taxon>
        <taxon>Ecdysozoa</taxon>
        <taxon>Nematoda</taxon>
        <taxon>Chromadorea</taxon>
        <taxon>Rhabditida</taxon>
        <taxon>Rhabditina</taxon>
        <taxon>Rhabditomorpha</taxon>
        <taxon>Strongyloidea</taxon>
        <taxon>Ancylostomatidae</taxon>
        <taxon>Ancylostomatinae</taxon>
        <taxon>Ancylostoma</taxon>
    </lineage>
</organism>
<feature type="region of interest" description="Disordered" evidence="1">
    <location>
        <begin position="49"/>
        <end position="99"/>
    </location>
</feature>